<reference evidence="3 4" key="1">
    <citation type="submission" date="2015-12" db="EMBL/GenBank/DDBJ databases">
        <title>The genome of Folsomia candida.</title>
        <authorList>
            <person name="Faddeeva A."/>
            <person name="Derks M.F."/>
            <person name="Anvar Y."/>
            <person name="Smit S."/>
            <person name="Van Straalen N."/>
            <person name="Roelofs D."/>
        </authorList>
    </citation>
    <scope>NUCLEOTIDE SEQUENCE [LARGE SCALE GENOMIC DNA]</scope>
    <source>
        <strain evidence="3 4">VU population</strain>
        <tissue evidence="3">Whole body</tissue>
    </source>
</reference>
<sequence length="177" mass="19768">MYQILLVVTLSLLCLANSVLLQSVCTPVDVSELDLHYVGKVNGTSLYTNLGNAGMSFQDAIDFCHYFGFTPVIIESEDVDVMLNDFLNRVSVNSTYNTRPFWLSLSDNETEGSFAWSHNNTPLQGYINWAENSPVTDPDNGPRINCVSVQQFVGGLKCVWINLPCDSTCWRPLCSRQ</sequence>
<feature type="signal peptide" evidence="1">
    <location>
        <begin position="1"/>
        <end position="16"/>
    </location>
</feature>
<evidence type="ECO:0000313" key="4">
    <source>
        <dbReference type="Proteomes" id="UP000198287"/>
    </source>
</evidence>
<protein>
    <submittedName>
        <fullName evidence="3">Tetranectin-like protein</fullName>
    </submittedName>
</protein>
<dbReference type="InterPro" id="IPR016187">
    <property type="entry name" value="CTDL_fold"/>
</dbReference>
<dbReference type="EMBL" id="LNIX01000005">
    <property type="protein sequence ID" value="OXA54000.1"/>
    <property type="molecule type" value="Genomic_DNA"/>
</dbReference>
<keyword evidence="4" id="KW-1185">Reference proteome</keyword>
<dbReference type="InterPro" id="IPR016186">
    <property type="entry name" value="C-type_lectin-like/link_sf"/>
</dbReference>
<dbReference type="OrthoDB" id="418245at2759"/>
<dbReference type="SUPFAM" id="SSF56436">
    <property type="entry name" value="C-type lectin-like"/>
    <property type="match status" value="1"/>
</dbReference>
<dbReference type="Gene3D" id="3.10.100.10">
    <property type="entry name" value="Mannose-Binding Protein A, subunit A"/>
    <property type="match status" value="1"/>
</dbReference>
<dbReference type="CDD" id="cd00037">
    <property type="entry name" value="CLECT"/>
    <property type="match status" value="1"/>
</dbReference>
<dbReference type="Proteomes" id="UP000198287">
    <property type="component" value="Unassembled WGS sequence"/>
</dbReference>
<dbReference type="Pfam" id="PF00059">
    <property type="entry name" value="Lectin_C"/>
    <property type="match status" value="1"/>
</dbReference>
<comment type="caution">
    <text evidence="3">The sequence shown here is derived from an EMBL/GenBank/DDBJ whole genome shotgun (WGS) entry which is preliminary data.</text>
</comment>
<evidence type="ECO:0000256" key="1">
    <source>
        <dbReference type="SAM" id="SignalP"/>
    </source>
</evidence>
<evidence type="ECO:0000259" key="2">
    <source>
        <dbReference type="PROSITE" id="PS50041"/>
    </source>
</evidence>
<name>A0A226E9F5_FOLCA</name>
<gene>
    <name evidence="3" type="ORF">Fcan01_11532</name>
</gene>
<feature type="chain" id="PRO_5012578778" evidence="1">
    <location>
        <begin position="17"/>
        <end position="177"/>
    </location>
</feature>
<dbReference type="SMART" id="SM00034">
    <property type="entry name" value="CLECT"/>
    <property type="match status" value="1"/>
</dbReference>
<dbReference type="AlphaFoldDB" id="A0A226E9F5"/>
<accession>A0A226E9F5</accession>
<dbReference type="PROSITE" id="PS50041">
    <property type="entry name" value="C_TYPE_LECTIN_2"/>
    <property type="match status" value="1"/>
</dbReference>
<organism evidence="3 4">
    <name type="scientific">Folsomia candida</name>
    <name type="common">Springtail</name>
    <dbReference type="NCBI Taxonomy" id="158441"/>
    <lineage>
        <taxon>Eukaryota</taxon>
        <taxon>Metazoa</taxon>
        <taxon>Ecdysozoa</taxon>
        <taxon>Arthropoda</taxon>
        <taxon>Hexapoda</taxon>
        <taxon>Collembola</taxon>
        <taxon>Entomobryomorpha</taxon>
        <taxon>Isotomoidea</taxon>
        <taxon>Isotomidae</taxon>
        <taxon>Proisotominae</taxon>
        <taxon>Folsomia</taxon>
    </lineage>
</organism>
<feature type="domain" description="C-type lectin" evidence="2">
    <location>
        <begin position="55"/>
        <end position="166"/>
    </location>
</feature>
<keyword evidence="1" id="KW-0732">Signal</keyword>
<proteinExistence type="predicted"/>
<dbReference type="InterPro" id="IPR001304">
    <property type="entry name" value="C-type_lectin-like"/>
</dbReference>
<evidence type="ECO:0000313" key="3">
    <source>
        <dbReference type="EMBL" id="OXA54000.1"/>
    </source>
</evidence>